<evidence type="ECO:0000313" key="5">
    <source>
        <dbReference type="Proteomes" id="UP000056090"/>
    </source>
</evidence>
<dbReference type="RefSeq" id="WP_044056625.1">
    <property type="nucleotide sequence ID" value="NZ_CBCSKJ010000001.1"/>
</dbReference>
<dbReference type="GeneID" id="78254634"/>
<gene>
    <name evidence="4" type="ORF">EP13_06870</name>
</gene>
<dbReference type="PRINTS" id="PR00080">
    <property type="entry name" value="SDRFAMILY"/>
</dbReference>
<keyword evidence="5" id="KW-1185">Reference proteome</keyword>
<keyword evidence="2" id="KW-0560">Oxidoreductase</keyword>
<evidence type="ECO:0000256" key="3">
    <source>
        <dbReference type="RuleBase" id="RU000363"/>
    </source>
</evidence>
<sequence length="280" mass="29923">MKTILITGATDGIGLETAKMLAQKGHHILLHGRSADKLHKVKQMLMDEYAKPEQEGQLGSLNVSTLCADLSRFADLRGLVNEIKSSVSQLDVIINNAGVFVTSNPTTGEGLDVRFMVNTLSPYVLSTELLSLMPEDGRVINVSSAAQAPVDVNLVGAPPSLSDGLAYAQSKLALTMFTQFLGEKYSETGPSFISVNPKSLLGSKMVKEAYGIAGGNLKEGAEIFVKAALHDDFAKVKGAYFDNDAGRFAAPHVFGRSKENQAALISSLHAVLDKHYVEAT</sequence>
<dbReference type="PROSITE" id="PS00061">
    <property type="entry name" value="ADH_SHORT"/>
    <property type="match status" value="1"/>
</dbReference>
<reference evidence="4 5" key="1">
    <citation type="submission" date="2014-06" db="EMBL/GenBank/DDBJ databases">
        <title>Genomes of Alteromonas australica, a world apart.</title>
        <authorList>
            <person name="Gonzaga A."/>
            <person name="Lopez-Perez M."/>
            <person name="Rodriguez-Valera F."/>
        </authorList>
    </citation>
    <scope>NUCLEOTIDE SEQUENCE [LARGE SCALE GENOMIC DNA]</scope>
    <source>
        <strain evidence="4 5">H 17</strain>
    </source>
</reference>
<dbReference type="GO" id="GO:0016491">
    <property type="term" value="F:oxidoreductase activity"/>
    <property type="evidence" value="ECO:0007669"/>
    <property type="project" value="UniProtKB-KW"/>
</dbReference>
<dbReference type="Proteomes" id="UP000056090">
    <property type="component" value="Chromosome"/>
</dbReference>
<accession>A0A075NUX0</accession>
<dbReference type="InterPro" id="IPR020904">
    <property type="entry name" value="Sc_DH/Rdtase_CS"/>
</dbReference>
<dbReference type="PRINTS" id="PR00081">
    <property type="entry name" value="GDHRDH"/>
</dbReference>
<dbReference type="Gene3D" id="3.40.50.720">
    <property type="entry name" value="NAD(P)-binding Rossmann-like Domain"/>
    <property type="match status" value="1"/>
</dbReference>
<dbReference type="SUPFAM" id="SSF51735">
    <property type="entry name" value="NAD(P)-binding Rossmann-fold domains"/>
    <property type="match status" value="1"/>
</dbReference>
<proteinExistence type="inferred from homology"/>
<dbReference type="PANTHER" id="PTHR24320">
    <property type="entry name" value="RETINOL DEHYDROGENASE"/>
    <property type="match status" value="1"/>
</dbReference>
<dbReference type="eggNOG" id="COG1028">
    <property type="taxonomic scope" value="Bacteria"/>
</dbReference>
<evidence type="ECO:0000313" key="4">
    <source>
        <dbReference type="EMBL" id="AIF98434.1"/>
    </source>
</evidence>
<name>A0A075NUX0_9ALTE</name>
<organism evidence="4 5">
    <name type="scientific">Alteromonas australica</name>
    <dbReference type="NCBI Taxonomy" id="589873"/>
    <lineage>
        <taxon>Bacteria</taxon>
        <taxon>Pseudomonadati</taxon>
        <taxon>Pseudomonadota</taxon>
        <taxon>Gammaproteobacteria</taxon>
        <taxon>Alteromonadales</taxon>
        <taxon>Alteromonadaceae</taxon>
        <taxon>Alteromonas/Salinimonas group</taxon>
        <taxon>Alteromonas</taxon>
    </lineage>
</organism>
<protein>
    <submittedName>
        <fullName evidence="4">Oxidoreductase</fullName>
    </submittedName>
</protein>
<dbReference type="InterPro" id="IPR002347">
    <property type="entry name" value="SDR_fam"/>
</dbReference>
<evidence type="ECO:0000256" key="2">
    <source>
        <dbReference type="ARBA" id="ARBA00023002"/>
    </source>
</evidence>
<dbReference type="PANTHER" id="PTHR24320:SF148">
    <property type="entry name" value="NAD(P)-BINDING ROSSMANN-FOLD SUPERFAMILY PROTEIN"/>
    <property type="match status" value="1"/>
</dbReference>
<dbReference type="InterPro" id="IPR036291">
    <property type="entry name" value="NAD(P)-bd_dom_sf"/>
</dbReference>
<evidence type="ECO:0000256" key="1">
    <source>
        <dbReference type="ARBA" id="ARBA00006484"/>
    </source>
</evidence>
<comment type="similarity">
    <text evidence="1 3">Belongs to the short-chain dehydrogenases/reductases (SDR) family.</text>
</comment>
<dbReference type="EMBL" id="CP008849">
    <property type="protein sequence ID" value="AIF98434.1"/>
    <property type="molecule type" value="Genomic_DNA"/>
</dbReference>
<dbReference type="AlphaFoldDB" id="A0A075NUX0"/>
<dbReference type="KEGG" id="aal:EP13_06870"/>
<dbReference type="Pfam" id="PF00106">
    <property type="entry name" value="adh_short"/>
    <property type="match status" value="1"/>
</dbReference>